<sequence>MDHLHFLRVFEDSGKNKSSKQ</sequence>
<protein>
    <submittedName>
        <fullName evidence="1">Uncharacterized protein</fullName>
    </submittedName>
</protein>
<name>A0A0E9UV37_ANGAN</name>
<organism evidence="1">
    <name type="scientific">Anguilla anguilla</name>
    <name type="common">European freshwater eel</name>
    <name type="synonym">Muraena anguilla</name>
    <dbReference type="NCBI Taxonomy" id="7936"/>
    <lineage>
        <taxon>Eukaryota</taxon>
        <taxon>Metazoa</taxon>
        <taxon>Chordata</taxon>
        <taxon>Craniata</taxon>
        <taxon>Vertebrata</taxon>
        <taxon>Euteleostomi</taxon>
        <taxon>Actinopterygii</taxon>
        <taxon>Neopterygii</taxon>
        <taxon>Teleostei</taxon>
        <taxon>Anguilliformes</taxon>
        <taxon>Anguillidae</taxon>
        <taxon>Anguilla</taxon>
    </lineage>
</organism>
<proteinExistence type="predicted"/>
<evidence type="ECO:0000313" key="1">
    <source>
        <dbReference type="EMBL" id="JAH69687.1"/>
    </source>
</evidence>
<reference evidence="1" key="1">
    <citation type="submission" date="2014-11" db="EMBL/GenBank/DDBJ databases">
        <authorList>
            <person name="Amaro Gonzalez C."/>
        </authorList>
    </citation>
    <scope>NUCLEOTIDE SEQUENCE</scope>
</reference>
<dbReference type="EMBL" id="GBXM01038890">
    <property type="protein sequence ID" value="JAH69687.1"/>
    <property type="molecule type" value="Transcribed_RNA"/>
</dbReference>
<accession>A0A0E9UV37</accession>
<dbReference type="AlphaFoldDB" id="A0A0E9UV37"/>
<reference evidence="1" key="2">
    <citation type="journal article" date="2015" name="Fish Shellfish Immunol.">
        <title>Early steps in the European eel (Anguilla anguilla)-Vibrio vulnificus interaction in the gills: Role of the RtxA13 toxin.</title>
        <authorList>
            <person name="Callol A."/>
            <person name="Pajuelo D."/>
            <person name="Ebbesson L."/>
            <person name="Teles M."/>
            <person name="MacKenzie S."/>
            <person name="Amaro C."/>
        </authorList>
    </citation>
    <scope>NUCLEOTIDE SEQUENCE</scope>
</reference>